<gene>
    <name evidence="1" type="ORF">BECKH772A_GA0070896_1001434</name>
    <name evidence="2" type="ORF">BECKH772B_GA0070898_1001434</name>
    <name evidence="3" type="ORF">BECKH772C_GA0070978_1001334</name>
</gene>
<dbReference type="AlphaFoldDB" id="A0A450UF91"/>
<organism evidence="2">
    <name type="scientific">Candidatus Kentrum eta</name>
    <dbReference type="NCBI Taxonomy" id="2126337"/>
    <lineage>
        <taxon>Bacteria</taxon>
        <taxon>Pseudomonadati</taxon>
        <taxon>Pseudomonadota</taxon>
        <taxon>Gammaproteobacteria</taxon>
        <taxon>Candidatus Kentrum</taxon>
    </lineage>
</organism>
<dbReference type="EMBL" id="CAADFJ010000013">
    <property type="protein sequence ID" value="VFJ97492.1"/>
    <property type="molecule type" value="Genomic_DNA"/>
</dbReference>
<protein>
    <submittedName>
        <fullName evidence="2">Uncharacterized protein</fullName>
    </submittedName>
</protein>
<evidence type="ECO:0000313" key="3">
    <source>
        <dbReference type="EMBL" id="VFJ97492.1"/>
    </source>
</evidence>
<evidence type="ECO:0000313" key="2">
    <source>
        <dbReference type="EMBL" id="VFJ91154.1"/>
    </source>
</evidence>
<sequence>MILGSHGYPLREVANRIMRCMQKPSGTPQPDTAGTQKANGTLLVTLLEIPAIKDSLRWDPDNPWAFKIPIIRP</sequence>
<accession>A0A450UF91</accession>
<reference evidence="2" key="1">
    <citation type="submission" date="2019-02" db="EMBL/GenBank/DDBJ databases">
        <authorList>
            <person name="Gruber-Vodicka R. H."/>
            <person name="Seah K. B. B."/>
        </authorList>
    </citation>
    <scope>NUCLEOTIDE SEQUENCE</scope>
    <source>
        <strain evidence="3">BECK_SA2B12</strain>
        <strain evidence="1">BECK_SA2B15</strain>
        <strain evidence="2">BECK_SA2B20</strain>
    </source>
</reference>
<name>A0A450UF91_9GAMM</name>
<dbReference type="EMBL" id="CAADFG010000014">
    <property type="protein sequence ID" value="VFJ89383.1"/>
    <property type="molecule type" value="Genomic_DNA"/>
</dbReference>
<evidence type="ECO:0000313" key="1">
    <source>
        <dbReference type="EMBL" id="VFJ89383.1"/>
    </source>
</evidence>
<proteinExistence type="predicted"/>
<dbReference type="EMBL" id="CAADFI010000014">
    <property type="protein sequence ID" value="VFJ91154.1"/>
    <property type="molecule type" value="Genomic_DNA"/>
</dbReference>